<evidence type="ECO:0008006" key="3">
    <source>
        <dbReference type="Google" id="ProtNLM"/>
    </source>
</evidence>
<dbReference type="Proteomes" id="UP000198286">
    <property type="component" value="Plasmid unnamed 2"/>
</dbReference>
<proteinExistence type="predicted"/>
<reference evidence="1 2" key="1">
    <citation type="journal article" date="2017" name="Lancet Infect. Dis.">
        <title>Global outbreak of severe Mycobacterium chimaera disease after cardiac surgery: a molecular epidemiological study.</title>
        <authorList>
            <person name="van Ingen J."/>
            <person name="Kohl T."/>
            <person name="Kranzer K."/>
            <person name="Hasse B."/>
            <person name="Keller P."/>
            <person name="Szafranska A."/>
            <person name="Hillemann D."/>
            <person name="Chand M."/>
            <person name="Schreiber P."/>
            <person name="Sommerstein R."/>
            <person name="Berger C."/>
            <person name="Genoni M."/>
            <person name="Ruegg C."/>
            <person name="Troillet N."/>
            <person name="Widmer A.F."/>
            <person name="Becker S.L."/>
            <person name="Herrmann M."/>
            <person name="Eckmanns T."/>
            <person name="Haller S."/>
            <person name="Hoeller C."/>
            <person name="Debast S.B."/>
            <person name="Wolfhagen M.J."/>
            <person name="Hopman J."/>
            <person name="Kluytmans J."/>
            <person name="Langelaar M."/>
            <person name="Notermans D.W."/>
            <person name="ten Oever J."/>
            <person name="van den Barselaar P."/>
            <person name="Vonk A.B.A."/>
            <person name="Vos M.C."/>
            <person name="Ahmed N."/>
            <person name="Brown T."/>
            <person name="Crook D."/>
            <person name="Lamagni T."/>
            <person name="Phin N."/>
            <person name="Smith E.G."/>
            <person name="Zambon M."/>
            <person name="Serr A."/>
            <person name="Goetting T."/>
            <person name="Ebner W."/>
            <person name="Thuermer A."/>
            <person name="Utpatel C."/>
            <person name="Sproer C."/>
            <person name="Bunk B."/>
            <person name="Nubel U."/>
            <person name="Bloemberg G."/>
            <person name="Bottger E."/>
            <person name="Niemann S."/>
            <person name="Wagner D."/>
            <person name="Sax H."/>
        </authorList>
    </citation>
    <scope>NUCLEOTIDE SEQUENCE [LARGE SCALE GENOMIC DNA]</scope>
    <source>
        <strain evidence="1 2">ZUERICH-2</strain>
        <plasmid evidence="1 2">unnamed 2</plasmid>
    </source>
</reference>
<dbReference type="AlphaFoldDB" id="A0A7U5RZH9"/>
<name>A0A7U5RZH9_MYCIT</name>
<geneLocation type="plasmid" evidence="1 2">
    <name>unnamed 2</name>
</geneLocation>
<dbReference type="EMBL" id="CP015269">
    <property type="protein sequence ID" value="ASL18386.1"/>
    <property type="molecule type" value="Genomic_DNA"/>
</dbReference>
<evidence type="ECO:0000313" key="2">
    <source>
        <dbReference type="Proteomes" id="UP000198286"/>
    </source>
</evidence>
<gene>
    <name evidence="1" type="ORF">MYCOZU2_06041</name>
</gene>
<keyword evidence="1" id="KW-0614">Plasmid</keyword>
<dbReference type="RefSeq" id="WP_145958916.1">
    <property type="nucleotide sequence ID" value="NZ_CP015269.1"/>
</dbReference>
<accession>A0A7U5RZH9</accession>
<organism evidence="1 2">
    <name type="scientific">Mycobacterium intracellulare subsp. chimaera</name>
    <dbReference type="NCBI Taxonomy" id="222805"/>
    <lineage>
        <taxon>Bacteria</taxon>
        <taxon>Bacillati</taxon>
        <taxon>Actinomycetota</taxon>
        <taxon>Actinomycetes</taxon>
        <taxon>Mycobacteriales</taxon>
        <taxon>Mycobacteriaceae</taxon>
        <taxon>Mycobacterium</taxon>
        <taxon>Mycobacterium avium complex (MAC)</taxon>
    </lineage>
</organism>
<sequence>MSGRLFSAYHWDYLHRQGLVVSYPVQLGPSPGGGADVDFEVREDLLGWGVLEDTDSGLRLSASRKPIFDAFSGPPVSLFGTTLLYRDQVDSAPDLSGVSESLRAVLAAGVSTVPMSKFVVAATDAVVAGAVQFNGLVALAGIDCAHADSVTQAARLLWEQLSPGPAYESLAEMTFPMAALTAVSKVRMDGDDRQDCQAVAEVVLADCGVPGRDADFLAKLLQVQPDAAAQVCVSVWANHKRLDAQDAAVGLLQFEAGAVLTYPCWRLDGGCYVTYVPATVERWEKAIVDYVGHYRRRIEAFA</sequence>
<protein>
    <recommendedName>
        <fullName evidence="3">ESX secretion-associated protein EspG</fullName>
    </recommendedName>
</protein>
<evidence type="ECO:0000313" key="1">
    <source>
        <dbReference type="EMBL" id="ASL18386.1"/>
    </source>
</evidence>